<feature type="compositionally biased region" description="Low complexity" evidence="1">
    <location>
        <begin position="244"/>
        <end position="256"/>
    </location>
</feature>
<feature type="region of interest" description="Disordered" evidence="1">
    <location>
        <begin position="276"/>
        <end position="298"/>
    </location>
</feature>
<proteinExistence type="predicted"/>
<evidence type="ECO:0000313" key="2">
    <source>
        <dbReference type="EMBL" id="KAK2153785.1"/>
    </source>
</evidence>
<feature type="compositionally biased region" description="Basic and acidic residues" evidence="1">
    <location>
        <begin position="227"/>
        <end position="243"/>
    </location>
</feature>
<protein>
    <submittedName>
        <fullName evidence="2">Uncharacterized protein</fullName>
    </submittedName>
</protein>
<dbReference type="Proteomes" id="UP001208570">
    <property type="component" value="Unassembled WGS sequence"/>
</dbReference>
<reference evidence="2" key="1">
    <citation type="journal article" date="2023" name="Mol. Biol. Evol.">
        <title>Third-Generation Sequencing Reveals the Adaptive Role of the Epigenome in Three Deep-Sea Polychaetes.</title>
        <authorList>
            <person name="Perez M."/>
            <person name="Aroh O."/>
            <person name="Sun Y."/>
            <person name="Lan Y."/>
            <person name="Juniper S.K."/>
            <person name="Young C.R."/>
            <person name="Angers B."/>
            <person name="Qian P.Y."/>
        </authorList>
    </citation>
    <scope>NUCLEOTIDE SEQUENCE</scope>
    <source>
        <strain evidence="2">P08H-3</strain>
    </source>
</reference>
<evidence type="ECO:0000313" key="3">
    <source>
        <dbReference type="Proteomes" id="UP001208570"/>
    </source>
</evidence>
<feature type="region of interest" description="Disordered" evidence="1">
    <location>
        <begin position="206"/>
        <end position="260"/>
    </location>
</feature>
<keyword evidence="3" id="KW-1185">Reference proteome</keyword>
<dbReference type="EMBL" id="JAODUP010000286">
    <property type="protein sequence ID" value="KAK2153785.1"/>
    <property type="molecule type" value="Genomic_DNA"/>
</dbReference>
<organism evidence="2 3">
    <name type="scientific">Paralvinella palmiformis</name>
    <dbReference type="NCBI Taxonomy" id="53620"/>
    <lineage>
        <taxon>Eukaryota</taxon>
        <taxon>Metazoa</taxon>
        <taxon>Spiralia</taxon>
        <taxon>Lophotrochozoa</taxon>
        <taxon>Annelida</taxon>
        <taxon>Polychaeta</taxon>
        <taxon>Sedentaria</taxon>
        <taxon>Canalipalpata</taxon>
        <taxon>Terebellida</taxon>
        <taxon>Terebelliformia</taxon>
        <taxon>Alvinellidae</taxon>
        <taxon>Paralvinella</taxon>
    </lineage>
</organism>
<evidence type="ECO:0000256" key="1">
    <source>
        <dbReference type="SAM" id="MobiDB-lite"/>
    </source>
</evidence>
<name>A0AAD9JJT8_9ANNE</name>
<dbReference type="AlphaFoldDB" id="A0AAD9JJT8"/>
<sequence length="394" mass="44916">MPPSPKLYVRHRRDRRLYGAYLRHIRRPKWRSYTSTKYDPDVPLATPSFGNAIAWIRRNRHVISGVILLLKLYPHVIRDDSLNSLWEFIEPYLSVCALNTTRRSSSDSDLSVTCRSVLSTPTFVEISFPVTPVPKLTTSSGCYGNSTRLARSDNSLHKDNNNLKSPHWRRDVISLSTLPASSCLSVSENKYKNGCISPIVSHEPHRLAPPGVPLSPVSRYIQQQQQHHHDHEQQQQRQRHEARPASSSRSSTPEVSQMLPPVRTIKNRTVARLDASRQREFPQTRPHLHPHISPPTQSKEAVKVLSRSSSEECSQYDLYTPTRYLITRSNSLNQLKLVNWPQADEEVTNDDSVNVDYLSEDSELSESSYLLNNENGDIDLWSDTPIEGVEGELN</sequence>
<accession>A0AAD9JJT8</accession>
<gene>
    <name evidence="2" type="ORF">LSH36_286g02011</name>
</gene>
<comment type="caution">
    <text evidence="2">The sequence shown here is derived from an EMBL/GenBank/DDBJ whole genome shotgun (WGS) entry which is preliminary data.</text>
</comment>